<dbReference type="Pfam" id="PF16921">
    <property type="entry name" value="Tex_YqgF"/>
    <property type="match status" value="1"/>
</dbReference>
<dbReference type="SUPFAM" id="SSF50249">
    <property type="entry name" value="Nucleic acid-binding proteins"/>
    <property type="match status" value="1"/>
</dbReference>
<dbReference type="GO" id="GO:0006412">
    <property type="term" value="P:translation"/>
    <property type="evidence" value="ECO:0007669"/>
    <property type="project" value="TreeGrafter"/>
</dbReference>
<dbReference type="eggNOG" id="COG2183">
    <property type="taxonomic scope" value="Bacteria"/>
</dbReference>
<dbReference type="Proteomes" id="UP000003136">
    <property type="component" value="Unassembled WGS sequence"/>
</dbReference>
<dbReference type="InterPro" id="IPR006641">
    <property type="entry name" value="YqgF/RNaseH-like_dom"/>
</dbReference>
<dbReference type="GO" id="GO:0006139">
    <property type="term" value="P:nucleobase-containing compound metabolic process"/>
    <property type="evidence" value="ECO:0007669"/>
    <property type="project" value="InterPro"/>
</dbReference>
<dbReference type="Gene3D" id="2.40.50.140">
    <property type="entry name" value="Nucleic acid-binding proteins"/>
    <property type="match status" value="1"/>
</dbReference>
<accession>B7ANC0</accession>
<dbReference type="SUPFAM" id="SSF47781">
    <property type="entry name" value="RuvA domain 2-like"/>
    <property type="match status" value="2"/>
</dbReference>
<dbReference type="STRING" id="483218.BACPEC_00173"/>
<dbReference type="FunFam" id="3.30.420.140:FF:000001">
    <property type="entry name" value="RNA-binding transcriptional accessory protein"/>
    <property type="match status" value="1"/>
</dbReference>
<dbReference type="FunFam" id="2.40.50.140:FF:000051">
    <property type="entry name" value="RNA-binding transcriptional accessory protein"/>
    <property type="match status" value="1"/>
</dbReference>
<dbReference type="GO" id="GO:0003729">
    <property type="term" value="F:mRNA binding"/>
    <property type="evidence" value="ECO:0007669"/>
    <property type="project" value="TreeGrafter"/>
</dbReference>
<reference evidence="3 4" key="1">
    <citation type="submission" date="2008-11" db="EMBL/GenBank/DDBJ databases">
        <title>Draft genome sequence of Bacteroides pectinophilus (ATCC 43243).</title>
        <authorList>
            <person name="Sudarsanam P."/>
            <person name="Ley R."/>
            <person name="Guruge J."/>
            <person name="Turnbaugh P.J."/>
            <person name="Mahowald M."/>
            <person name="Liep D."/>
            <person name="Gordon J."/>
        </authorList>
    </citation>
    <scope>NUCLEOTIDE SEQUENCE [LARGE SCALE GENOMIC DNA]</scope>
    <source>
        <strain evidence="3 4">ATCC 43243</strain>
    </source>
</reference>
<dbReference type="InterPro" id="IPR032639">
    <property type="entry name" value="Tex_YqgF"/>
</dbReference>
<dbReference type="AlphaFoldDB" id="B7ANC0"/>
<dbReference type="GO" id="GO:0005737">
    <property type="term" value="C:cytoplasm"/>
    <property type="evidence" value="ECO:0007669"/>
    <property type="project" value="UniProtKB-ARBA"/>
</dbReference>
<feature type="domain" description="S1 motif" evidence="2">
    <location>
        <begin position="665"/>
        <end position="734"/>
    </location>
</feature>
<dbReference type="Gene3D" id="1.10.3500.10">
    <property type="entry name" value="Tex N-terminal region-like"/>
    <property type="match status" value="1"/>
</dbReference>
<comment type="caution">
    <text evidence="3">The sequence shown here is derived from an EMBL/GenBank/DDBJ whole genome shotgun (WGS) entry which is preliminary data.</text>
</comment>
<dbReference type="Pfam" id="PF00575">
    <property type="entry name" value="S1"/>
    <property type="match status" value="1"/>
</dbReference>
<dbReference type="InterPro" id="IPR055179">
    <property type="entry name" value="Tex-like_central_region"/>
</dbReference>
<dbReference type="InterPro" id="IPR003029">
    <property type="entry name" value="S1_domain"/>
</dbReference>
<organism evidence="3 4">
    <name type="scientific">[Bacteroides] pectinophilus ATCC 43243</name>
    <dbReference type="NCBI Taxonomy" id="483218"/>
    <lineage>
        <taxon>Bacteria</taxon>
        <taxon>Bacillati</taxon>
        <taxon>Bacillota</taxon>
        <taxon>Clostridia</taxon>
        <taxon>Eubacteriales</taxon>
    </lineage>
</organism>
<dbReference type="InterPro" id="IPR018974">
    <property type="entry name" value="Tex-like_N"/>
</dbReference>
<dbReference type="SMART" id="SM00732">
    <property type="entry name" value="YqgFc"/>
    <property type="match status" value="1"/>
</dbReference>
<gene>
    <name evidence="3" type="ORF">BACPEC_00173</name>
</gene>
<dbReference type="InterPro" id="IPR012340">
    <property type="entry name" value="NA-bd_OB-fold"/>
</dbReference>
<dbReference type="PANTHER" id="PTHR10724">
    <property type="entry name" value="30S RIBOSOMAL PROTEIN S1"/>
    <property type="match status" value="1"/>
</dbReference>
<dbReference type="PANTHER" id="PTHR10724:SF10">
    <property type="entry name" value="S1 RNA-BINDING DOMAIN-CONTAINING PROTEIN 1"/>
    <property type="match status" value="1"/>
</dbReference>
<name>B7ANC0_9FIRM</name>
<dbReference type="InterPro" id="IPR050437">
    <property type="entry name" value="Ribos_protein_bS1-like"/>
</dbReference>
<dbReference type="CDD" id="cd05685">
    <property type="entry name" value="S1_Tex"/>
    <property type="match status" value="1"/>
</dbReference>
<dbReference type="SMART" id="SM00316">
    <property type="entry name" value="S1"/>
    <property type="match status" value="1"/>
</dbReference>
<dbReference type="Pfam" id="PF12836">
    <property type="entry name" value="HHH_3"/>
    <property type="match status" value="1"/>
</dbReference>
<dbReference type="FunFam" id="1.10.10.650:FF:000001">
    <property type="entry name" value="S1 RNA-binding domain 1"/>
    <property type="match status" value="1"/>
</dbReference>
<feature type="compositionally biased region" description="Low complexity" evidence="1">
    <location>
        <begin position="770"/>
        <end position="796"/>
    </location>
</feature>
<dbReference type="InterPro" id="IPR023323">
    <property type="entry name" value="Tex-like_dom_sf"/>
</dbReference>
<dbReference type="InterPro" id="IPR044146">
    <property type="entry name" value="S1_Tex"/>
</dbReference>
<dbReference type="Pfam" id="PF17674">
    <property type="entry name" value="HHH_9"/>
    <property type="match status" value="1"/>
</dbReference>
<sequence length="808" mass="89342">MQTIGVFGIIYANYRSYPALEDIMDINKKLAEELNVKVSQVEAAVGLIDEGCTIPFIARYRKEVTGSMNDEVLRNLDERLKYLRNLEDRKEAVISSIEEQGKLTDELKAQILQAETMVLVEDLYRPYKQKKRTRATIAKEKGLEPLADYIMEQNAAEPVEQNAAGYVNDDTVKSVKDAIDGAKDIIAERISDVADYRTYIRDITMKEGTLVTAAKDEKAESVYEMYYEFSEPLSRIAGHRVLAINRGEDEKFLTVKIEAPEDRILRYLEKKTLTGENEFTTPVITEAIADSYSRLIAPAIEREIRSSLTDDAQEGAIKVFGKNLHQLLMQPPIAGKVVLGWDPAFRTGCKLAVVDPTGKVLDTKVIYPTEPHNKVAEAKAELKRLIKKYGVSVISVGNGTASRESEQIIVDLIKELDDSVEYVITNEAGASVYSASKLATEEFPDFDVAQRSAVSIARRLQDPLAELVKIDPKSIGVGQYQHDMNQKKLGEALTGVVEDCVNQVGVDLNTASASLLEYISGISKTVAKNIVDYREKNGRFTNRKQLLKVAKLGPKAYEQCAGFMRIQGGDNPLDSTSVHPESYDAAAQLLKLLGYDVNAITSGELAQLHSKIDSMQEMAERLSVGEITLEDIVKELEKPGRDPRESMPKPILRKDVLDMKDLKPGMILKGTVRNVIDFGAFVDIGVHQDGLVHISQISNRRIEHPLDAVSVGDIVDVKVLDVDAAKARISLTMRIDENTDAFTGRPEAAKAAYAKADAAREQKRSGHKGSGNSKNGTRGRNNGRNGGNNNRSGSNGELDLSRLSKFFK</sequence>
<dbReference type="SUPFAM" id="SSF53098">
    <property type="entry name" value="Ribonuclease H-like"/>
    <property type="match status" value="1"/>
</dbReference>
<dbReference type="InterPro" id="IPR023319">
    <property type="entry name" value="Tex-like_HTH_dom_sf"/>
</dbReference>
<keyword evidence="4" id="KW-1185">Reference proteome</keyword>
<dbReference type="Gene3D" id="1.10.150.310">
    <property type="entry name" value="Tex RuvX-like domain-like"/>
    <property type="match status" value="1"/>
</dbReference>
<evidence type="ECO:0000313" key="3">
    <source>
        <dbReference type="EMBL" id="EEC58831.1"/>
    </source>
</evidence>
<feature type="region of interest" description="Disordered" evidence="1">
    <location>
        <begin position="753"/>
        <end position="808"/>
    </location>
</feature>
<dbReference type="InterPro" id="IPR010994">
    <property type="entry name" value="RuvA_2-like"/>
</dbReference>
<dbReference type="GO" id="GO:0003735">
    <property type="term" value="F:structural constituent of ribosome"/>
    <property type="evidence" value="ECO:0007669"/>
    <property type="project" value="TreeGrafter"/>
</dbReference>
<dbReference type="Pfam" id="PF09371">
    <property type="entry name" value="Tex_N"/>
    <property type="match status" value="1"/>
</dbReference>
<dbReference type="InterPro" id="IPR041692">
    <property type="entry name" value="HHH_9"/>
</dbReference>
<evidence type="ECO:0000313" key="4">
    <source>
        <dbReference type="Proteomes" id="UP000003136"/>
    </source>
</evidence>
<protein>
    <recommendedName>
        <fullName evidence="2">S1 motif domain-containing protein</fullName>
    </recommendedName>
</protein>
<dbReference type="InterPro" id="IPR037027">
    <property type="entry name" value="YqgF/RNaseH-like_dom_sf"/>
</dbReference>
<dbReference type="EMBL" id="ABVQ01000031">
    <property type="protein sequence ID" value="EEC58831.1"/>
    <property type="molecule type" value="Genomic_DNA"/>
</dbReference>
<dbReference type="FunFam" id="1.10.150.310:FF:000001">
    <property type="entry name" value="RNA-binding transcriptional accessory protein"/>
    <property type="match status" value="1"/>
</dbReference>
<evidence type="ECO:0000259" key="2">
    <source>
        <dbReference type="PROSITE" id="PS50126"/>
    </source>
</evidence>
<evidence type="ECO:0000256" key="1">
    <source>
        <dbReference type="SAM" id="MobiDB-lite"/>
    </source>
</evidence>
<proteinExistence type="predicted"/>
<dbReference type="InterPro" id="IPR012337">
    <property type="entry name" value="RNaseH-like_sf"/>
</dbReference>
<dbReference type="Pfam" id="PF22706">
    <property type="entry name" value="Tex_central_region"/>
    <property type="match status" value="1"/>
</dbReference>
<reference evidence="3 4" key="2">
    <citation type="submission" date="2008-11" db="EMBL/GenBank/DDBJ databases">
        <authorList>
            <person name="Fulton L."/>
            <person name="Clifton S."/>
            <person name="Fulton B."/>
            <person name="Xu J."/>
            <person name="Minx P."/>
            <person name="Pepin K.H."/>
            <person name="Johnson M."/>
            <person name="Bhonagiri V."/>
            <person name="Nash W.E."/>
            <person name="Mardis E.R."/>
            <person name="Wilson R.K."/>
        </authorList>
    </citation>
    <scope>NUCLEOTIDE SEQUENCE [LARGE SCALE GENOMIC DNA]</scope>
    <source>
        <strain evidence="3 4">ATCC 43243</strain>
    </source>
</reference>
<dbReference type="PROSITE" id="PS50126">
    <property type="entry name" value="S1"/>
    <property type="match status" value="1"/>
</dbReference>
<dbReference type="SUPFAM" id="SSF158832">
    <property type="entry name" value="Tex N-terminal region-like"/>
    <property type="match status" value="1"/>
</dbReference>
<dbReference type="Gene3D" id="1.10.10.650">
    <property type="entry name" value="RuvA domain 2-like"/>
    <property type="match status" value="1"/>
</dbReference>
<dbReference type="HOGENOM" id="CLU_009833_0_2_9"/>
<dbReference type="Gene3D" id="3.30.420.140">
    <property type="entry name" value="YqgF/RNase H-like domain"/>
    <property type="match status" value="1"/>
</dbReference>